<dbReference type="AlphaFoldDB" id="A0A7J6HXH0"/>
<dbReference type="Pfam" id="PF13456">
    <property type="entry name" value="RVT_3"/>
    <property type="match status" value="1"/>
</dbReference>
<dbReference type="Proteomes" id="UP000583929">
    <property type="component" value="Unassembled WGS sequence"/>
</dbReference>
<proteinExistence type="predicted"/>
<reference evidence="2 3" key="1">
    <citation type="journal article" date="2020" name="bioRxiv">
        <title>Sequence and annotation of 42 cannabis genomes reveals extensive copy number variation in cannabinoid synthesis and pathogen resistance genes.</title>
        <authorList>
            <person name="Mckernan K.J."/>
            <person name="Helbert Y."/>
            <person name="Kane L.T."/>
            <person name="Ebling H."/>
            <person name="Zhang L."/>
            <person name="Liu B."/>
            <person name="Eaton Z."/>
            <person name="Mclaughlin S."/>
            <person name="Kingan S."/>
            <person name="Baybayan P."/>
            <person name="Concepcion G."/>
            <person name="Jordan M."/>
            <person name="Riva A."/>
            <person name="Barbazuk W."/>
            <person name="Harkins T."/>
        </authorList>
    </citation>
    <scope>NUCLEOTIDE SEQUENCE [LARGE SCALE GENOMIC DNA]</scope>
    <source>
        <strain evidence="3">cv. Jamaican Lion 4</strain>
        <tissue evidence="2">Leaf</tissue>
    </source>
</reference>
<sequence length="380" mass="41912">MGGVGPGGGGVGIDEAYFPLSITRVEFIPFETYIAEKSCRLNFAGVISDRKSGTAGLGFILRDENGIFKAGCAEPLSNCDNIVTAELTALCHGLEVAMNQGVEYLEIEGDCGIVFEVLHYKIEVISPGIEKIISRCLNFLEAFRHAKITQVPVPRNMAANKMASIGSGEREAIYWSNTPPPEISEIVVADVIGRWVSVSELSSQKLEKVLNKEEALMDFCNAKVVEYLEPLMSKELLCKFPDNSAFDFDYSQSSIWSPLVPRPYSHADLDSDSDFASPRNLNLEMGFELGNPNCSFQKVHSKKKKKKMIKTTTTGFALNLSALKSKTKNKNSFKKKLVSDFSSTPSCKGTCNPLTRKVWNKVLKAASKHFKKKKKDSTAH</sequence>
<keyword evidence="3" id="KW-1185">Reference proteome</keyword>
<gene>
    <name evidence="2" type="ORF">G4B88_021070</name>
</gene>
<feature type="non-terminal residue" evidence="2">
    <location>
        <position position="1"/>
    </location>
</feature>
<evidence type="ECO:0000313" key="3">
    <source>
        <dbReference type="Proteomes" id="UP000583929"/>
    </source>
</evidence>
<dbReference type="PANTHER" id="PTHR47723">
    <property type="entry name" value="OS05G0353850 PROTEIN"/>
    <property type="match status" value="1"/>
</dbReference>
<dbReference type="EMBL" id="JAATIQ010000020">
    <property type="protein sequence ID" value="KAF4399856.1"/>
    <property type="molecule type" value="Genomic_DNA"/>
</dbReference>
<accession>A0A7J6HXH0</accession>
<feature type="domain" description="RNase H type-1" evidence="1">
    <location>
        <begin position="42"/>
        <end position="164"/>
    </location>
</feature>
<dbReference type="GO" id="GO:0003676">
    <property type="term" value="F:nucleic acid binding"/>
    <property type="evidence" value="ECO:0007669"/>
    <property type="project" value="InterPro"/>
</dbReference>
<evidence type="ECO:0000259" key="1">
    <source>
        <dbReference type="Pfam" id="PF13456"/>
    </source>
</evidence>
<dbReference type="GO" id="GO:0004523">
    <property type="term" value="F:RNA-DNA hybrid ribonuclease activity"/>
    <property type="evidence" value="ECO:0007669"/>
    <property type="project" value="InterPro"/>
</dbReference>
<dbReference type="Gene3D" id="3.30.420.10">
    <property type="entry name" value="Ribonuclease H-like superfamily/Ribonuclease H"/>
    <property type="match status" value="1"/>
</dbReference>
<evidence type="ECO:0000313" key="2">
    <source>
        <dbReference type="EMBL" id="KAF4399856.1"/>
    </source>
</evidence>
<dbReference type="PANTHER" id="PTHR47723:SF4">
    <property type="entry name" value="PENTATRICOPEPTIDE REPEAT-CONTAINING-LIKE PROTEIN"/>
    <property type="match status" value="1"/>
</dbReference>
<dbReference type="CDD" id="cd06222">
    <property type="entry name" value="RNase_H_like"/>
    <property type="match status" value="1"/>
</dbReference>
<dbReference type="SUPFAM" id="SSF53098">
    <property type="entry name" value="Ribonuclease H-like"/>
    <property type="match status" value="1"/>
</dbReference>
<dbReference type="InterPro" id="IPR036397">
    <property type="entry name" value="RNaseH_sf"/>
</dbReference>
<organism evidence="2 3">
    <name type="scientific">Cannabis sativa</name>
    <name type="common">Hemp</name>
    <name type="synonym">Marijuana</name>
    <dbReference type="NCBI Taxonomy" id="3483"/>
    <lineage>
        <taxon>Eukaryota</taxon>
        <taxon>Viridiplantae</taxon>
        <taxon>Streptophyta</taxon>
        <taxon>Embryophyta</taxon>
        <taxon>Tracheophyta</taxon>
        <taxon>Spermatophyta</taxon>
        <taxon>Magnoliopsida</taxon>
        <taxon>eudicotyledons</taxon>
        <taxon>Gunneridae</taxon>
        <taxon>Pentapetalae</taxon>
        <taxon>rosids</taxon>
        <taxon>fabids</taxon>
        <taxon>Rosales</taxon>
        <taxon>Cannabaceae</taxon>
        <taxon>Cannabis</taxon>
    </lineage>
</organism>
<dbReference type="InterPro" id="IPR012337">
    <property type="entry name" value="RNaseH-like_sf"/>
</dbReference>
<comment type="caution">
    <text evidence="2">The sequence shown here is derived from an EMBL/GenBank/DDBJ whole genome shotgun (WGS) entry which is preliminary data.</text>
</comment>
<dbReference type="InterPro" id="IPR053151">
    <property type="entry name" value="RNase_H-like"/>
</dbReference>
<dbReference type="InterPro" id="IPR002156">
    <property type="entry name" value="RNaseH_domain"/>
</dbReference>
<name>A0A7J6HXH0_CANSA</name>
<dbReference type="InterPro" id="IPR044730">
    <property type="entry name" value="RNase_H-like_dom_plant"/>
</dbReference>
<protein>
    <recommendedName>
        <fullName evidence="1">RNase H type-1 domain-containing protein</fullName>
    </recommendedName>
</protein>